<dbReference type="EMBL" id="BMQG01000023">
    <property type="protein sequence ID" value="GGM57827.1"/>
    <property type="molecule type" value="Genomic_DNA"/>
</dbReference>
<comment type="caution">
    <text evidence="1">The sequence shown here is derived from an EMBL/GenBank/DDBJ whole genome shotgun (WGS) entry which is preliminary data.</text>
</comment>
<dbReference type="AlphaFoldDB" id="A0A8H9GX29"/>
<protein>
    <submittedName>
        <fullName evidence="1">Uncharacterized protein</fullName>
    </submittedName>
</protein>
<gene>
    <name evidence="1" type="ORF">GCM10008956_36860</name>
</gene>
<evidence type="ECO:0000313" key="2">
    <source>
        <dbReference type="Proteomes" id="UP000600547"/>
    </source>
</evidence>
<name>A0A8H9GX29_9DEIO</name>
<evidence type="ECO:0000313" key="1">
    <source>
        <dbReference type="EMBL" id="GGM57827.1"/>
    </source>
</evidence>
<organism evidence="1 2">
    <name type="scientific">Deinococcus arenae</name>
    <dbReference type="NCBI Taxonomy" id="1452751"/>
    <lineage>
        <taxon>Bacteria</taxon>
        <taxon>Thermotogati</taxon>
        <taxon>Deinococcota</taxon>
        <taxon>Deinococci</taxon>
        <taxon>Deinococcales</taxon>
        <taxon>Deinococcaceae</taxon>
        <taxon>Deinococcus</taxon>
    </lineage>
</organism>
<keyword evidence="2" id="KW-1185">Reference proteome</keyword>
<reference evidence="2" key="1">
    <citation type="journal article" date="2019" name="Int. J. Syst. Evol. Microbiol.">
        <title>The Global Catalogue of Microorganisms (GCM) 10K type strain sequencing project: providing services to taxonomists for standard genome sequencing and annotation.</title>
        <authorList>
            <consortium name="The Broad Institute Genomics Platform"/>
            <consortium name="The Broad Institute Genome Sequencing Center for Infectious Disease"/>
            <person name="Wu L."/>
            <person name="Ma J."/>
        </authorList>
    </citation>
    <scope>NUCLEOTIDE SEQUENCE [LARGE SCALE GENOMIC DNA]</scope>
    <source>
        <strain evidence="2">JCM 31047</strain>
    </source>
</reference>
<sequence length="573" mass="64541">MSSVDPELLVPESALSDYGAFMTWMNEQLAHVTLGALLEANAHLTSPLGLLRRSMLAMRERPVPKRDVIDWLATAHAEADADIQLLIEIFEQHSAVKRAHMEGMREADVLHLSLREYEQLLRRVSSRSSCNLHAEMELLATDGLIRSAKRLQLTDVIERYGPRFQAIAASFKNDYIFQHSMIHLSNAYTFLGQYVQALDILRDRQLLALAKKEIYPELLFMHTATNYFNLGNLEQALSILTEKYPESGRPARIQLSLDTFRTFNGQARVDRTSLGLPRYDWTMQALLLFAESDAGPPVGKTLTQREEQLRQVLTLSEHALTRDTYPTDLLFGYWLRARTRLLLGEYGMAVQELATVFEPLPEELFNRALLTALDLELAMTPLTALRVPLAEAERRFRQVFEDARTTRYANPESLARLVQRWHPQAAAYAALMPNPVRECLPALDLLVRVDQRATWRGQALPPALVPHLTRLNLHVPTVGVTLSGNAAYQVARLSRPVGEASVWGPVLPLLPVVVALSRGGEAHREAARRAWRDFGMLPGAHRDPELDSVVEVWRAVVAGERTLADGLRALQDL</sequence>
<dbReference type="Proteomes" id="UP000600547">
    <property type="component" value="Unassembled WGS sequence"/>
</dbReference>
<proteinExistence type="predicted"/>
<accession>A0A8H9GX29</accession>